<gene>
    <name evidence="2" type="ORF">A4V15_11155</name>
</gene>
<accession>A0A178LMR2</accession>
<dbReference type="AlphaFoldDB" id="A0A178LMR2"/>
<keyword evidence="1" id="KW-0472">Membrane</keyword>
<feature type="transmembrane region" description="Helical" evidence="1">
    <location>
        <begin position="112"/>
        <end position="133"/>
    </location>
</feature>
<comment type="caution">
    <text evidence="2">The sequence shown here is derived from an EMBL/GenBank/DDBJ whole genome shotgun (WGS) entry which is preliminary data.</text>
</comment>
<evidence type="ECO:0000313" key="3">
    <source>
        <dbReference type="Proteomes" id="UP000078356"/>
    </source>
</evidence>
<keyword evidence="1" id="KW-0812">Transmembrane</keyword>
<evidence type="ECO:0000313" key="2">
    <source>
        <dbReference type="EMBL" id="OAN31983.1"/>
    </source>
</evidence>
<protein>
    <submittedName>
        <fullName evidence="2">Uncharacterized protein</fullName>
    </submittedName>
</protein>
<keyword evidence="1" id="KW-1133">Transmembrane helix</keyword>
<evidence type="ECO:0000256" key="1">
    <source>
        <dbReference type="SAM" id="Phobius"/>
    </source>
</evidence>
<dbReference type="EMBL" id="LWCR01000002">
    <property type="protein sequence ID" value="OAN31983.1"/>
    <property type="molecule type" value="Genomic_DNA"/>
</dbReference>
<dbReference type="Proteomes" id="UP000078356">
    <property type="component" value="Unassembled WGS sequence"/>
</dbReference>
<organism evidence="2 3">
    <name type="scientific">Pseudomonas oryzihabitans</name>
    <dbReference type="NCBI Taxonomy" id="47885"/>
    <lineage>
        <taxon>Bacteria</taxon>
        <taxon>Pseudomonadati</taxon>
        <taxon>Pseudomonadota</taxon>
        <taxon>Gammaproteobacteria</taxon>
        <taxon>Pseudomonadales</taxon>
        <taxon>Pseudomonadaceae</taxon>
        <taxon>Pseudomonas</taxon>
    </lineage>
</organism>
<proteinExistence type="predicted"/>
<sequence length="135" mass="14542">MAPGALPFAVKSAIRPTFSGARHPIAKIFGDDRSQRWPPIKGAARPRLAATVNQTSHQAHGGAYCMPIPSIPLIAPALSGALPQPAIDQPGPRAAEPTVPLWFRVLSGVSLWLNRLFLGLVLALVGFTLWHWWQG</sequence>
<reference evidence="2 3" key="1">
    <citation type="submission" date="2016-04" db="EMBL/GenBank/DDBJ databases">
        <title>Draft Genome Sequences of Staphylococcus capitis Strain H36, S. capitis Strain H65, S. cohnii Strain H62, S. hominis Strain H69, Mycobacterium iranicum Strain H39, Plantibacter sp. Strain H53, Pseudomonas oryzihabitans Strain H72, and Microbacterium sp. Strain H83, isolated from residential settings.</title>
        <authorList>
            <person name="Lymperopoulou D."/>
            <person name="Adams R.I."/>
            <person name="Lindow S."/>
            <person name="Coil D.A."/>
            <person name="Jospin G."/>
            <person name="Eisen J.A."/>
        </authorList>
    </citation>
    <scope>NUCLEOTIDE SEQUENCE [LARGE SCALE GENOMIC DNA]</scope>
    <source>
        <strain evidence="2 3">H72</strain>
    </source>
</reference>
<name>A0A178LMR2_9PSED</name>